<dbReference type="RefSeq" id="XP_026734826.1">
    <property type="nucleotide sequence ID" value="XM_026879025.1"/>
</dbReference>
<dbReference type="InterPro" id="IPR011992">
    <property type="entry name" value="EF-hand-dom_pair"/>
</dbReference>
<proteinExistence type="predicted"/>
<sequence>MDDIFKNMQKQGKNDVDSLVQWIKDSKLIDSTKEQEEKARNLFKDAADKSNIELDKFKSVVQKLAEDQKKNFDDLAKQLAAEGPKLMKAAMAGVSAFKDAMTGK</sequence>
<reference evidence="2 3" key="1">
    <citation type="submission" date="2025-04" db="UniProtKB">
        <authorList>
            <consortium name="RefSeq"/>
        </authorList>
    </citation>
    <scope>IDENTIFICATION</scope>
</reference>
<protein>
    <submittedName>
        <fullName evidence="2">Uncharacterized protein LOC113498869 isoform X3</fullName>
    </submittedName>
    <submittedName>
        <fullName evidence="3">Uncharacterized protein LOC113498972 isoform X5</fullName>
    </submittedName>
</protein>
<accession>A0A7E5W352</accession>
<evidence type="ECO:0000313" key="2">
    <source>
        <dbReference type="RefSeq" id="XP_026734826.1"/>
    </source>
</evidence>
<dbReference type="AlphaFoldDB" id="A0A7E5W352"/>
<dbReference type="Proteomes" id="UP000322000">
    <property type="component" value="Chromosome 11"/>
</dbReference>
<keyword evidence="1" id="KW-1185">Reference proteome</keyword>
<gene>
    <name evidence="3" type="primary">LOC113498972</name>
    <name evidence="2" type="synonym">LOC113498869</name>
</gene>
<dbReference type="SUPFAM" id="SSF47473">
    <property type="entry name" value="EF-hand"/>
    <property type="match status" value="1"/>
</dbReference>
<name>A0A7E5W352_TRINI</name>
<dbReference type="RefSeq" id="XP_026735053.1">
    <property type="nucleotide sequence ID" value="XM_026879252.1"/>
</dbReference>
<evidence type="ECO:0000313" key="3">
    <source>
        <dbReference type="RefSeq" id="XP_026735053.1"/>
    </source>
</evidence>
<organism evidence="1 3">
    <name type="scientific">Trichoplusia ni</name>
    <name type="common">Cabbage looper</name>
    <dbReference type="NCBI Taxonomy" id="7111"/>
    <lineage>
        <taxon>Eukaryota</taxon>
        <taxon>Metazoa</taxon>
        <taxon>Ecdysozoa</taxon>
        <taxon>Arthropoda</taxon>
        <taxon>Hexapoda</taxon>
        <taxon>Insecta</taxon>
        <taxon>Pterygota</taxon>
        <taxon>Neoptera</taxon>
        <taxon>Endopterygota</taxon>
        <taxon>Lepidoptera</taxon>
        <taxon>Glossata</taxon>
        <taxon>Ditrysia</taxon>
        <taxon>Noctuoidea</taxon>
        <taxon>Noctuidae</taxon>
        <taxon>Plusiinae</taxon>
        <taxon>Trichoplusia</taxon>
    </lineage>
</organism>
<evidence type="ECO:0000313" key="1">
    <source>
        <dbReference type="Proteomes" id="UP000322000"/>
    </source>
</evidence>
<dbReference type="GeneID" id="113498972"/>